<proteinExistence type="predicted"/>
<organism evidence="1 2">
    <name type="scientific">Clarias magur</name>
    <name type="common">Asian catfish</name>
    <name type="synonym">Macropteronotus magur</name>
    <dbReference type="NCBI Taxonomy" id="1594786"/>
    <lineage>
        <taxon>Eukaryota</taxon>
        <taxon>Metazoa</taxon>
        <taxon>Chordata</taxon>
        <taxon>Craniata</taxon>
        <taxon>Vertebrata</taxon>
        <taxon>Euteleostomi</taxon>
        <taxon>Actinopterygii</taxon>
        <taxon>Neopterygii</taxon>
        <taxon>Teleostei</taxon>
        <taxon>Ostariophysi</taxon>
        <taxon>Siluriformes</taxon>
        <taxon>Clariidae</taxon>
        <taxon>Clarias</taxon>
    </lineage>
</organism>
<dbReference type="Proteomes" id="UP000727407">
    <property type="component" value="Unassembled WGS sequence"/>
</dbReference>
<dbReference type="AlphaFoldDB" id="A0A8J5C9D7"/>
<evidence type="ECO:0000313" key="1">
    <source>
        <dbReference type="EMBL" id="KAF5909894.1"/>
    </source>
</evidence>
<evidence type="ECO:0000313" key="2">
    <source>
        <dbReference type="Proteomes" id="UP000727407"/>
    </source>
</evidence>
<reference evidence="1" key="1">
    <citation type="submission" date="2020-07" db="EMBL/GenBank/DDBJ databases">
        <title>Clarias magur genome sequencing, assembly and annotation.</title>
        <authorList>
            <person name="Kushwaha B."/>
            <person name="Kumar R."/>
            <person name="Das P."/>
            <person name="Joshi C.G."/>
            <person name="Kumar D."/>
            <person name="Nagpure N.S."/>
            <person name="Pandey M."/>
            <person name="Agarwal S."/>
            <person name="Srivastava S."/>
            <person name="Singh M."/>
            <person name="Sahoo L."/>
            <person name="Jayasankar P."/>
            <person name="Meher P.K."/>
            <person name="Koringa P.G."/>
            <person name="Iquebal M.A."/>
            <person name="Das S.P."/>
            <person name="Bit A."/>
            <person name="Patnaik S."/>
            <person name="Patel N."/>
            <person name="Shah T.M."/>
            <person name="Hinsu A."/>
            <person name="Jena J.K."/>
        </authorList>
    </citation>
    <scope>NUCLEOTIDE SEQUENCE</scope>
    <source>
        <strain evidence="1">CIFAMagur01</strain>
        <tissue evidence="1">Testis</tissue>
    </source>
</reference>
<comment type="caution">
    <text evidence="1">The sequence shown here is derived from an EMBL/GenBank/DDBJ whole genome shotgun (WGS) entry which is preliminary data.</text>
</comment>
<dbReference type="EMBL" id="QNUK01000001">
    <property type="protein sequence ID" value="KAF5909894.1"/>
    <property type="molecule type" value="Genomic_DNA"/>
</dbReference>
<accession>A0A8J5C9D7</accession>
<sequence>PCVGHWSNTSRKPSGSGMGAPGGNFMYQWECIPRPSHGATPPHFQDTYNSLTGFERLPQTAVGH</sequence>
<feature type="non-terminal residue" evidence="1">
    <location>
        <position position="1"/>
    </location>
</feature>
<gene>
    <name evidence="1" type="ORF">DAT39_000096</name>
</gene>
<name>A0A8J5C9D7_CLAMG</name>
<protein>
    <submittedName>
        <fullName evidence="1">Uncharacterized protein</fullName>
    </submittedName>
</protein>
<keyword evidence="2" id="KW-1185">Reference proteome</keyword>